<dbReference type="Proteomes" id="UP000199103">
    <property type="component" value="Chromosome I"/>
</dbReference>
<keyword evidence="1" id="KW-0812">Transmembrane</keyword>
<evidence type="ECO:0000313" key="2">
    <source>
        <dbReference type="EMBL" id="SDS27650.1"/>
    </source>
</evidence>
<dbReference type="EMBL" id="LT629772">
    <property type="protein sequence ID" value="SDS27650.1"/>
    <property type="molecule type" value="Genomic_DNA"/>
</dbReference>
<evidence type="ECO:0000256" key="1">
    <source>
        <dbReference type="SAM" id="Phobius"/>
    </source>
</evidence>
<dbReference type="STRING" id="630515.SAMN04489812_1413"/>
<feature type="transmembrane region" description="Helical" evidence="1">
    <location>
        <begin position="95"/>
        <end position="115"/>
    </location>
</feature>
<keyword evidence="3" id="KW-1185">Reference proteome</keyword>
<dbReference type="OrthoDB" id="3854538at2"/>
<dbReference type="AlphaFoldDB" id="A0A1H1QW73"/>
<name>A0A1H1QW73_9ACTN</name>
<sequence length="126" mass="13644">MSVPSYEARRDAAAAMGARQELGPEYEAQIAAGLAERVEHAVWQQHQHGSQYAQIELAKIHDERASRAQRFALAIISLGTGIPLTAIGAELVQPGLLGIGVTWAGIVGVNAVFALRDRNRRQSPHR</sequence>
<dbReference type="RefSeq" id="WP_091522055.1">
    <property type="nucleotide sequence ID" value="NZ_LT629772.1"/>
</dbReference>
<accession>A0A1H1QW73</accession>
<keyword evidence="1" id="KW-0472">Membrane</keyword>
<proteinExistence type="predicted"/>
<evidence type="ECO:0000313" key="3">
    <source>
        <dbReference type="Proteomes" id="UP000199103"/>
    </source>
</evidence>
<reference evidence="2 3" key="1">
    <citation type="submission" date="2016-10" db="EMBL/GenBank/DDBJ databases">
        <authorList>
            <person name="de Groot N.N."/>
        </authorList>
    </citation>
    <scope>NUCLEOTIDE SEQUENCE [LARGE SCALE GENOMIC DNA]</scope>
    <source>
        <strain evidence="2 3">DSM 21800</strain>
    </source>
</reference>
<keyword evidence="1" id="KW-1133">Transmembrane helix</keyword>
<organism evidence="2 3">
    <name type="scientific">Microlunatus soli</name>
    <dbReference type="NCBI Taxonomy" id="630515"/>
    <lineage>
        <taxon>Bacteria</taxon>
        <taxon>Bacillati</taxon>
        <taxon>Actinomycetota</taxon>
        <taxon>Actinomycetes</taxon>
        <taxon>Propionibacteriales</taxon>
        <taxon>Propionibacteriaceae</taxon>
        <taxon>Microlunatus</taxon>
    </lineage>
</organism>
<protein>
    <submittedName>
        <fullName evidence="2">Uncharacterized protein</fullName>
    </submittedName>
</protein>
<gene>
    <name evidence="2" type="ORF">SAMN04489812_1413</name>
</gene>
<feature type="transmembrane region" description="Helical" evidence="1">
    <location>
        <begin position="71"/>
        <end position="89"/>
    </location>
</feature>